<dbReference type="SUPFAM" id="SSF52172">
    <property type="entry name" value="CheY-like"/>
    <property type="match status" value="1"/>
</dbReference>
<evidence type="ECO:0000259" key="9">
    <source>
        <dbReference type="PROSITE" id="PS50110"/>
    </source>
</evidence>
<keyword evidence="1 5" id="KW-0963">Cytoplasm</keyword>
<evidence type="ECO:0000256" key="3">
    <source>
        <dbReference type="ARBA" id="ARBA00022801"/>
    </source>
</evidence>
<keyword evidence="3 5" id="KW-0378">Hydrolase</keyword>
<comment type="caution">
    <text evidence="11">The sequence shown here is derived from an EMBL/GenBank/DDBJ whole genome shotgun (WGS) entry which is preliminary data.</text>
</comment>
<comment type="PTM">
    <text evidence="5">Phosphorylated by CheA. Phosphorylation of the N-terminal regulatory domain activates the methylesterase activity.</text>
</comment>
<keyword evidence="2 5" id="KW-0145">Chemotaxis</keyword>
<dbReference type="NCBIfam" id="NF001965">
    <property type="entry name" value="PRK00742.1"/>
    <property type="match status" value="1"/>
</dbReference>
<dbReference type="EC" id="3.1.1.61" evidence="5"/>
<evidence type="ECO:0000256" key="6">
    <source>
        <dbReference type="PROSITE-ProRule" id="PRU00050"/>
    </source>
</evidence>
<comment type="subcellular location">
    <subcellularLocation>
        <location evidence="5">Cytoplasm</location>
    </subcellularLocation>
</comment>
<dbReference type="PANTHER" id="PTHR42872">
    <property type="entry name" value="PROTEIN-GLUTAMATE METHYLESTERASE/PROTEIN-GLUTAMINE GLUTAMINASE"/>
    <property type="match status" value="1"/>
</dbReference>
<accession>A0A369TEY6</accession>
<comment type="similarity">
    <text evidence="5">Belongs to the CheB family.</text>
</comment>
<dbReference type="GO" id="GO:0008984">
    <property type="term" value="F:protein-glutamate methylesterase activity"/>
    <property type="evidence" value="ECO:0007669"/>
    <property type="project" value="UniProtKB-UniRule"/>
</dbReference>
<evidence type="ECO:0000313" key="12">
    <source>
        <dbReference type="Proteomes" id="UP000253941"/>
    </source>
</evidence>
<feature type="modified residue" description="4-aspartylphosphate" evidence="5 7">
    <location>
        <position position="50"/>
    </location>
</feature>
<feature type="active site" evidence="5 6">
    <location>
        <position position="184"/>
    </location>
</feature>
<dbReference type="PIRSF" id="PIRSF000876">
    <property type="entry name" value="RR_chemtxs_CheB"/>
    <property type="match status" value="1"/>
</dbReference>
<gene>
    <name evidence="5" type="primary">cheB</name>
    <name evidence="11" type="ORF">DRB17_00110</name>
</gene>
<comment type="catalytic activity">
    <reaction evidence="5">
        <text>L-glutaminyl-[protein] + H2O = L-glutamyl-[protein] + NH4(+)</text>
        <dbReference type="Rhea" id="RHEA:16441"/>
        <dbReference type="Rhea" id="RHEA-COMP:10207"/>
        <dbReference type="Rhea" id="RHEA-COMP:10208"/>
        <dbReference type="ChEBI" id="CHEBI:15377"/>
        <dbReference type="ChEBI" id="CHEBI:28938"/>
        <dbReference type="ChEBI" id="CHEBI:29973"/>
        <dbReference type="ChEBI" id="CHEBI:30011"/>
        <dbReference type="EC" id="3.5.1.44"/>
    </reaction>
</comment>
<evidence type="ECO:0000256" key="5">
    <source>
        <dbReference type="HAMAP-Rule" id="MF_00099"/>
    </source>
</evidence>
<dbReference type="PANTHER" id="PTHR42872:SF3">
    <property type="entry name" value="PROTEIN-GLUTAMATE METHYLESTERASE_PROTEIN-GLUTAMINE GLUTAMINASE 1"/>
    <property type="match status" value="1"/>
</dbReference>
<evidence type="ECO:0000256" key="4">
    <source>
        <dbReference type="ARBA" id="ARBA00048267"/>
    </source>
</evidence>
<dbReference type="GO" id="GO:0006935">
    <property type="term" value="P:chemotaxis"/>
    <property type="evidence" value="ECO:0007669"/>
    <property type="project" value="UniProtKB-UniRule"/>
</dbReference>
<dbReference type="GO" id="GO:0050568">
    <property type="term" value="F:protein-glutamine glutaminase activity"/>
    <property type="evidence" value="ECO:0007669"/>
    <property type="project" value="UniProtKB-UniRule"/>
</dbReference>
<reference evidence="11 12" key="1">
    <citation type="submission" date="2018-07" db="EMBL/GenBank/DDBJ databases">
        <title>Venubactetium sediminum gen. nov., sp. nov., isolated from a marine solar saltern.</title>
        <authorList>
            <person name="Wang S."/>
        </authorList>
    </citation>
    <scope>NUCLEOTIDE SEQUENCE [LARGE SCALE GENOMIC DNA]</scope>
    <source>
        <strain evidence="11 12">WD2A32</strain>
    </source>
</reference>
<dbReference type="InterPro" id="IPR011006">
    <property type="entry name" value="CheY-like_superfamily"/>
</dbReference>
<dbReference type="CDD" id="cd17541">
    <property type="entry name" value="REC_CheB-like"/>
    <property type="match status" value="1"/>
</dbReference>
<name>A0A369TEY6_9PROT</name>
<dbReference type="GO" id="GO:0005737">
    <property type="term" value="C:cytoplasm"/>
    <property type="evidence" value="ECO:0007669"/>
    <property type="project" value="UniProtKB-SubCell"/>
</dbReference>
<evidence type="ECO:0000259" key="10">
    <source>
        <dbReference type="PROSITE" id="PS50122"/>
    </source>
</evidence>
<dbReference type="InterPro" id="IPR035909">
    <property type="entry name" value="CheB_C"/>
</dbReference>
<keyword evidence="12" id="KW-1185">Reference proteome</keyword>
<dbReference type="HAMAP" id="MF_00099">
    <property type="entry name" value="CheB_chemtxs"/>
    <property type="match status" value="1"/>
</dbReference>
<dbReference type="InterPro" id="IPR001789">
    <property type="entry name" value="Sig_transdc_resp-reg_receiver"/>
</dbReference>
<dbReference type="Pfam" id="PF00072">
    <property type="entry name" value="Response_reg"/>
    <property type="match status" value="1"/>
</dbReference>
<feature type="region of interest" description="Disordered" evidence="8">
    <location>
        <begin position="129"/>
        <end position="171"/>
    </location>
</feature>
<feature type="active site" evidence="5 6">
    <location>
        <position position="306"/>
    </location>
</feature>
<evidence type="ECO:0000313" key="11">
    <source>
        <dbReference type="EMBL" id="RDD63931.1"/>
    </source>
</evidence>
<dbReference type="Pfam" id="PF01339">
    <property type="entry name" value="CheB_methylest"/>
    <property type="match status" value="1"/>
</dbReference>
<dbReference type="PROSITE" id="PS50122">
    <property type="entry name" value="CHEB"/>
    <property type="match status" value="1"/>
</dbReference>
<keyword evidence="5 7" id="KW-0597">Phosphoprotein</keyword>
<dbReference type="SMART" id="SM00448">
    <property type="entry name" value="REC"/>
    <property type="match status" value="1"/>
</dbReference>
<dbReference type="GO" id="GO:0000156">
    <property type="term" value="F:phosphorelay response regulator activity"/>
    <property type="evidence" value="ECO:0007669"/>
    <property type="project" value="InterPro"/>
</dbReference>
<feature type="domain" description="Response regulatory" evidence="9">
    <location>
        <begin position="1"/>
        <end position="117"/>
    </location>
</feature>
<comment type="domain">
    <text evidence="5">Contains a C-terminal catalytic domain, and an N-terminal region which modulates catalytic activity.</text>
</comment>
<comment type="function">
    <text evidence="5">Involved in chemotaxis. Part of a chemotaxis signal transduction system that modulates chemotaxis in response to various stimuli. Catalyzes the demethylation of specific methylglutamate residues introduced into the chemoreceptors (methyl-accepting chemotaxis proteins or MCP) by CheR. Also mediates the irreversible deamidation of specific glutamine residues to glutamic acid.</text>
</comment>
<protein>
    <recommendedName>
        <fullName evidence="5">Protein-glutamate methylesterase/protein-glutamine glutaminase</fullName>
        <ecNumber evidence="5">3.1.1.61</ecNumber>
        <ecNumber evidence="5">3.5.1.44</ecNumber>
    </recommendedName>
</protein>
<evidence type="ECO:0000256" key="8">
    <source>
        <dbReference type="SAM" id="MobiDB-lite"/>
    </source>
</evidence>
<organism evidence="11 12">
    <name type="scientific">Ferruginivarius sediminum</name>
    <dbReference type="NCBI Taxonomy" id="2661937"/>
    <lineage>
        <taxon>Bacteria</taxon>
        <taxon>Pseudomonadati</taxon>
        <taxon>Pseudomonadota</taxon>
        <taxon>Alphaproteobacteria</taxon>
        <taxon>Rhodospirillales</taxon>
        <taxon>Rhodospirillaceae</taxon>
        <taxon>Ferruginivarius</taxon>
    </lineage>
</organism>
<dbReference type="InterPro" id="IPR000673">
    <property type="entry name" value="Sig_transdc_resp-reg_Me-estase"/>
</dbReference>
<dbReference type="Proteomes" id="UP000253941">
    <property type="component" value="Unassembled WGS sequence"/>
</dbReference>
<proteinExistence type="inferred from homology"/>
<dbReference type="EMBL" id="QPMH01000001">
    <property type="protein sequence ID" value="RDD63931.1"/>
    <property type="molecule type" value="Genomic_DNA"/>
</dbReference>
<evidence type="ECO:0000256" key="2">
    <source>
        <dbReference type="ARBA" id="ARBA00022500"/>
    </source>
</evidence>
<dbReference type="EC" id="3.5.1.44" evidence="5"/>
<dbReference type="AlphaFoldDB" id="A0A369TEY6"/>
<evidence type="ECO:0000256" key="7">
    <source>
        <dbReference type="PROSITE-ProRule" id="PRU00169"/>
    </source>
</evidence>
<sequence length="366" mass="38153">MVVDDSAVVRGLVTRFIEQDPEMRVVASVGNGQRAIEALQRHETDVVVLDIEMPVMDGLTALPKLLRAQPGVQVIMASTLTKANADVSIRALNAGAADYVAKPSTGGLHSKADFQEELRSKVKALGAARRKAAGSPPLASARDVRSRPGVNVSKPKPVVASAGKATVRRAPPDLPPQVIAIGSSTGGPQALFQLLGGLDPVSQPILITQHMPATFTALLAEHIARQTSMPCSEAKDGEPLVGGKIYVAPGGHHMLAERRGGGLYLRLSDAPPENFCRPSVDPMLRSLVDVYGSRILAVILTGMGSDGCKGCGIVVEAGGHVIAQDEETSVVWGMPGAVTRAGLVSAVLPLAEIAPKIRKIAVRSAA</sequence>
<dbReference type="PROSITE" id="PS50110">
    <property type="entry name" value="RESPONSE_REGULATORY"/>
    <property type="match status" value="1"/>
</dbReference>
<dbReference type="SUPFAM" id="SSF52738">
    <property type="entry name" value="Methylesterase CheB, C-terminal domain"/>
    <property type="match status" value="1"/>
</dbReference>
<feature type="active site" evidence="5 6">
    <location>
        <position position="210"/>
    </location>
</feature>
<dbReference type="CDD" id="cd16432">
    <property type="entry name" value="CheB_Rec"/>
    <property type="match status" value="1"/>
</dbReference>
<comment type="catalytic activity">
    <reaction evidence="4 5">
        <text>[protein]-L-glutamate 5-O-methyl ester + H2O = L-glutamyl-[protein] + methanol + H(+)</text>
        <dbReference type="Rhea" id="RHEA:23236"/>
        <dbReference type="Rhea" id="RHEA-COMP:10208"/>
        <dbReference type="Rhea" id="RHEA-COMP:10311"/>
        <dbReference type="ChEBI" id="CHEBI:15377"/>
        <dbReference type="ChEBI" id="CHEBI:15378"/>
        <dbReference type="ChEBI" id="CHEBI:17790"/>
        <dbReference type="ChEBI" id="CHEBI:29973"/>
        <dbReference type="ChEBI" id="CHEBI:82795"/>
        <dbReference type="EC" id="3.1.1.61"/>
    </reaction>
</comment>
<dbReference type="Gene3D" id="3.40.50.2300">
    <property type="match status" value="1"/>
</dbReference>
<evidence type="ECO:0000256" key="1">
    <source>
        <dbReference type="ARBA" id="ARBA00022490"/>
    </source>
</evidence>
<dbReference type="InterPro" id="IPR008248">
    <property type="entry name" value="CheB-like"/>
</dbReference>
<dbReference type="Gene3D" id="3.40.50.180">
    <property type="entry name" value="Methylesterase CheB, C-terminal domain"/>
    <property type="match status" value="1"/>
</dbReference>
<feature type="domain" description="CheB-type methylesterase" evidence="10">
    <location>
        <begin position="172"/>
        <end position="357"/>
    </location>
</feature>